<dbReference type="InterPro" id="IPR036097">
    <property type="entry name" value="HisK_dim/P_sf"/>
</dbReference>
<evidence type="ECO:0000256" key="5">
    <source>
        <dbReference type="ARBA" id="ARBA00023012"/>
    </source>
</evidence>
<keyword evidence="3" id="KW-0808">Transferase</keyword>
<dbReference type="PANTHER" id="PTHR43711">
    <property type="entry name" value="TWO-COMPONENT HISTIDINE KINASE"/>
    <property type="match status" value="1"/>
</dbReference>
<keyword evidence="7" id="KW-0472">Membrane</keyword>
<dbReference type="SMART" id="SM00388">
    <property type="entry name" value="HisKA"/>
    <property type="match status" value="1"/>
</dbReference>
<dbReference type="InterPro" id="IPR050736">
    <property type="entry name" value="Sensor_HK_Regulatory"/>
</dbReference>
<dbReference type="PROSITE" id="PS51257">
    <property type="entry name" value="PROKAR_LIPOPROTEIN"/>
    <property type="match status" value="1"/>
</dbReference>
<gene>
    <name evidence="9" type="ORF">ACFO9K_00615</name>
</gene>
<dbReference type="CDD" id="cd00075">
    <property type="entry name" value="HATPase"/>
    <property type="match status" value="1"/>
</dbReference>
<feature type="domain" description="Histidine kinase" evidence="8">
    <location>
        <begin position="169"/>
        <end position="363"/>
    </location>
</feature>
<keyword evidence="7" id="KW-1133">Transmembrane helix</keyword>
<evidence type="ECO:0000313" key="10">
    <source>
        <dbReference type="Proteomes" id="UP001595945"/>
    </source>
</evidence>
<protein>
    <recommendedName>
        <fullName evidence="2">histidine kinase</fullName>
        <ecNumber evidence="2">2.7.13.3</ecNumber>
    </recommendedName>
</protein>
<keyword evidence="6" id="KW-0175">Coiled coil</keyword>
<dbReference type="RefSeq" id="WP_254267726.1">
    <property type="nucleotide sequence ID" value="NZ_CP100400.1"/>
</dbReference>
<dbReference type="Gene3D" id="1.10.287.130">
    <property type="match status" value="1"/>
</dbReference>
<dbReference type="GO" id="GO:0004673">
    <property type="term" value="F:protein histidine kinase activity"/>
    <property type="evidence" value="ECO:0007669"/>
    <property type="project" value="UniProtKB-EC"/>
</dbReference>
<dbReference type="InterPro" id="IPR005467">
    <property type="entry name" value="His_kinase_dom"/>
</dbReference>
<proteinExistence type="predicted"/>
<evidence type="ECO:0000256" key="1">
    <source>
        <dbReference type="ARBA" id="ARBA00000085"/>
    </source>
</evidence>
<dbReference type="PANTHER" id="PTHR43711:SF1">
    <property type="entry name" value="HISTIDINE KINASE 1"/>
    <property type="match status" value="1"/>
</dbReference>
<dbReference type="CDD" id="cd00082">
    <property type="entry name" value="HisKA"/>
    <property type="match status" value="1"/>
</dbReference>
<evidence type="ECO:0000256" key="6">
    <source>
        <dbReference type="SAM" id="Coils"/>
    </source>
</evidence>
<dbReference type="Gene3D" id="3.30.565.10">
    <property type="entry name" value="Histidine kinase-like ATPase, C-terminal domain"/>
    <property type="match status" value="1"/>
</dbReference>
<keyword evidence="5" id="KW-0902">Two-component regulatory system</keyword>
<dbReference type="InterPro" id="IPR003594">
    <property type="entry name" value="HATPase_dom"/>
</dbReference>
<name>A0ABD5PXZ9_9EURY</name>
<feature type="coiled-coil region" evidence="6">
    <location>
        <begin position="121"/>
        <end position="162"/>
    </location>
</feature>
<dbReference type="Pfam" id="PF02518">
    <property type="entry name" value="HATPase_c"/>
    <property type="match status" value="1"/>
</dbReference>
<dbReference type="AlphaFoldDB" id="A0ABD5PXZ9"/>
<sequence length="367" mass="39033">MSSRETVLQWSVTALGCLLLVVVVADLLTASGSTAVKGVERALPALLALLLAGLGVWLRRRGVAGRDVGIVSLGVVGGAALFVLIDFWLVFIISLGGPIPKMTAYPTLNLVAIGATGNAVLTALYLRLRRQNEKLQRLTERLEERNERLDHQTAKLESQNERLNQFAGIVSHDLRNPLNVAAGRLGLARETGDEEHFEAVERAHDRMDTLVTETLSLARHGKTVEETATVSLASVAESAWGTVPTGETTLSVVTDGRFEADANRLQRTFENLFRNAVEHGGTVGTVRVGLLDAGGFYVEDDGDGIPAADREAVFEFGRSSASDGTGYGLAVVEAIVAAHGWSIDVTEGTDGGARFEVTTDGADAFGV</sequence>
<accession>A0ABD5PXZ9</accession>
<evidence type="ECO:0000256" key="4">
    <source>
        <dbReference type="ARBA" id="ARBA00022777"/>
    </source>
</evidence>
<dbReference type="PROSITE" id="PS50109">
    <property type="entry name" value="HIS_KIN"/>
    <property type="match status" value="1"/>
</dbReference>
<evidence type="ECO:0000256" key="7">
    <source>
        <dbReference type="SAM" id="Phobius"/>
    </source>
</evidence>
<dbReference type="GO" id="GO:0000160">
    <property type="term" value="P:phosphorelay signal transduction system"/>
    <property type="evidence" value="ECO:0007669"/>
    <property type="project" value="UniProtKB-KW"/>
</dbReference>
<dbReference type="Proteomes" id="UP001595945">
    <property type="component" value="Unassembled WGS sequence"/>
</dbReference>
<dbReference type="Pfam" id="PF00512">
    <property type="entry name" value="HisKA"/>
    <property type="match status" value="1"/>
</dbReference>
<feature type="transmembrane region" description="Helical" evidence="7">
    <location>
        <begin position="42"/>
        <end position="58"/>
    </location>
</feature>
<comment type="catalytic activity">
    <reaction evidence="1">
        <text>ATP + protein L-histidine = ADP + protein N-phospho-L-histidine.</text>
        <dbReference type="EC" id="2.7.13.3"/>
    </reaction>
</comment>
<dbReference type="EC" id="2.7.13.3" evidence="2"/>
<keyword evidence="7" id="KW-0812">Transmembrane</keyword>
<dbReference type="SUPFAM" id="SSF47384">
    <property type="entry name" value="Homodimeric domain of signal transducing histidine kinase"/>
    <property type="match status" value="1"/>
</dbReference>
<evidence type="ECO:0000256" key="3">
    <source>
        <dbReference type="ARBA" id="ARBA00022679"/>
    </source>
</evidence>
<feature type="transmembrane region" description="Helical" evidence="7">
    <location>
        <begin position="7"/>
        <end position="30"/>
    </location>
</feature>
<keyword evidence="4 9" id="KW-0418">Kinase</keyword>
<keyword evidence="10" id="KW-1185">Reference proteome</keyword>
<feature type="transmembrane region" description="Helical" evidence="7">
    <location>
        <begin position="107"/>
        <end position="128"/>
    </location>
</feature>
<evidence type="ECO:0000313" key="9">
    <source>
        <dbReference type="EMBL" id="MFC4822754.1"/>
    </source>
</evidence>
<dbReference type="InterPro" id="IPR003661">
    <property type="entry name" value="HisK_dim/P_dom"/>
</dbReference>
<dbReference type="InterPro" id="IPR036890">
    <property type="entry name" value="HATPase_C_sf"/>
</dbReference>
<comment type="caution">
    <text evidence="9">The sequence shown here is derived from an EMBL/GenBank/DDBJ whole genome shotgun (WGS) entry which is preliminary data.</text>
</comment>
<evidence type="ECO:0000259" key="8">
    <source>
        <dbReference type="PROSITE" id="PS50109"/>
    </source>
</evidence>
<organism evidence="9 10">
    <name type="scientific">Halorussus aquaticus</name>
    <dbReference type="NCBI Taxonomy" id="2953748"/>
    <lineage>
        <taxon>Archaea</taxon>
        <taxon>Methanobacteriati</taxon>
        <taxon>Methanobacteriota</taxon>
        <taxon>Stenosarchaea group</taxon>
        <taxon>Halobacteria</taxon>
        <taxon>Halobacteriales</taxon>
        <taxon>Haladaptataceae</taxon>
        <taxon>Halorussus</taxon>
    </lineage>
</organism>
<evidence type="ECO:0000256" key="2">
    <source>
        <dbReference type="ARBA" id="ARBA00012438"/>
    </source>
</evidence>
<reference evidence="9 10" key="1">
    <citation type="journal article" date="2019" name="Int. J. Syst. Evol. Microbiol.">
        <title>The Global Catalogue of Microorganisms (GCM) 10K type strain sequencing project: providing services to taxonomists for standard genome sequencing and annotation.</title>
        <authorList>
            <consortium name="The Broad Institute Genomics Platform"/>
            <consortium name="The Broad Institute Genome Sequencing Center for Infectious Disease"/>
            <person name="Wu L."/>
            <person name="Ma J."/>
        </authorList>
    </citation>
    <scope>NUCLEOTIDE SEQUENCE [LARGE SCALE GENOMIC DNA]</scope>
    <source>
        <strain evidence="9 10">XZYJ18</strain>
    </source>
</reference>
<dbReference type="SUPFAM" id="SSF55874">
    <property type="entry name" value="ATPase domain of HSP90 chaperone/DNA topoisomerase II/histidine kinase"/>
    <property type="match status" value="1"/>
</dbReference>
<feature type="transmembrane region" description="Helical" evidence="7">
    <location>
        <begin position="70"/>
        <end position="95"/>
    </location>
</feature>
<dbReference type="EMBL" id="JBHSHT010000001">
    <property type="protein sequence ID" value="MFC4822754.1"/>
    <property type="molecule type" value="Genomic_DNA"/>
</dbReference>
<dbReference type="GeneID" id="73046206"/>
<dbReference type="SMART" id="SM00387">
    <property type="entry name" value="HATPase_c"/>
    <property type="match status" value="1"/>
</dbReference>